<evidence type="ECO:0000313" key="2">
    <source>
        <dbReference type="EMBL" id="KAK1132271.1"/>
    </source>
</evidence>
<feature type="compositionally biased region" description="Polar residues" evidence="1">
    <location>
        <begin position="28"/>
        <end position="37"/>
    </location>
</feature>
<gene>
    <name evidence="2" type="ORF">K0M31_016391</name>
</gene>
<comment type="caution">
    <text evidence="2">The sequence shown here is derived from an EMBL/GenBank/DDBJ whole genome shotgun (WGS) entry which is preliminary data.</text>
</comment>
<feature type="compositionally biased region" description="Basic and acidic residues" evidence="1">
    <location>
        <begin position="17"/>
        <end position="27"/>
    </location>
</feature>
<sequence>MTSVSYSLRYQTECTQEEKQSLQDARESQVTGSTTTSPPRVLFASECHICSLNTNPLQRHYKNTTETTVFLDLSITEVPTLTDSTSLKMLEDITAKVWRILPVTNIPRNWVLAYCMKYTEISENVEKAKIRCQYGGIDWDCTFIELGGGQDDFNIGKIVSLFHNLSNNELRLKLLRAAEVCGKLWQKYKQDQNKRLIRMRLNVRVKNREKRFSKKYKDSRTSRKRKKNLRRKKKKERDEEIKKKRRAVKKVQAIRKNLSNKITELENKKTLSPKEEVELNRLRLTMAKKPVNTLEEYPLTEDRAELSRLQEIGLCLTQQAAKACEFVVLVSFILSLIDGHIFETSYAAVAQDTDTNFDKLNTSLFKIYPVLISPNWILQICLKDTMLLDKLQSHINDCNNYPCMFSKIIQDEAMKSIVSIIRNDTMDDTISKEFKQSIQDCSVWWKLFKYFDKNAHARQELGKCLFQTFSFKCRELVLDKVRLLLISTEEQ</sequence>
<keyword evidence="3" id="KW-1185">Reference proteome</keyword>
<proteinExistence type="predicted"/>
<accession>A0AA40G730</accession>
<dbReference type="AlphaFoldDB" id="A0AA40G730"/>
<name>A0AA40G730_9HYME</name>
<feature type="region of interest" description="Disordered" evidence="1">
    <location>
        <begin position="212"/>
        <end position="242"/>
    </location>
</feature>
<dbReference type="Proteomes" id="UP001177670">
    <property type="component" value="Unassembled WGS sequence"/>
</dbReference>
<reference evidence="2" key="1">
    <citation type="submission" date="2021-10" db="EMBL/GenBank/DDBJ databases">
        <title>Melipona bicolor Genome sequencing and assembly.</title>
        <authorList>
            <person name="Araujo N.S."/>
            <person name="Arias M.C."/>
        </authorList>
    </citation>
    <scope>NUCLEOTIDE SEQUENCE</scope>
    <source>
        <strain evidence="2">USP_2M_L1-L4_2017</strain>
        <tissue evidence="2">Whole body</tissue>
    </source>
</reference>
<feature type="compositionally biased region" description="Basic residues" evidence="1">
    <location>
        <begin position="222"/>
        <end position="235"/>
    </location>
</feature>
<feature type="region of interest" description="Disordered" evidence="1">
    <location>
        <begin position="17"/>
        <end position="37"/>
    </location>
</feature>
<organism evidence="2 3">
    <name type="scientific">Melipona bicolor</name>
    <dbReference type="NCBI Taxonomy" id="60889"/>
    <lineage>
        <taxon>Eukaryota</taxon>
        <taxon>Metazoa</taxon>
        <taxon>Ecdysozoa</taxon>
        <taxon>Arthropoda</taxon>
        <taxon>Hexapoda</taxon>
        <taxon>Insecta</taxon>
        <taxon>Pterygota</taxon>
        <taxon>Neoptera</taxon>
        <taxon>Endopterygota</taxon>
        <taxon>Hymenoptera</taxon>
        <taxon>Apocrita</taxon>
        <taxon>Aculeata</taxon>
        <taxon>Apoidea</taxon>
        <taxon>Anthophila</taxon>
        <taxon>Apidae</taxon>
        <taxon>Melipona</taxon>
    </lineage>
</organism>
<evidence type="ECO:0000256" key="1">
    <source>
        <dbReference type="SAM" id="MobiDB-lite"/>
    </source>
</evidence>
<protein>
    <submittedName>
        <fullName evidence="2">Uncharacterized protein</fullName>
    </submittedName>
</protein>
<dbReference type="EMBL" id="JAHYIQ010000005">
    <property type="protein sequence ID" value="KAK1132271.1"/>
    <property type="molecule type" value="Genomic_DNA"/>
</dbReference>
<evidence type="ECO:0000313" key="3">
    <source>
        <dbReference type="Proteomes" id="UP001177670"/>
    </source>
</evidence>